<name>A0ABZ1P914_9ACTN</name>
<keyword evidence="2" id="KW-1185">Reference proteome</keyword>
<sequence length="62" mass="6960">MPVLHSDRLVGKVDATADRRHGRLTVHAIHEDVPFTPEVTRAVHEELHDLASWLSLTAEGLR</sequence>
<dbReference type="Proteomes" id="UP001346877">
    <property type="component" value="Chromosome"/>
</dbReference>
<organism evidence="1 2">
    <name type="scientific">Micromonospora zamorensis</name>
    <dbReference type="NCBI Taxonomy" id="709883"/>
    <lineage>
        <taxon>Bacteria</taxon>
        <taxon>Bacillati</taxon>
        <taxon>Actinomycetota</taxon>
        <taxon>Actinomycetes</taxon>
        <taxon>Micromonosporales</taxon>
        <taxon>Micromonosporaceae</taxon>
        <taxon>Micromonospora</taxon>
    </lineage>
</organism>
<gene>
    <name evidence="1" type="ORF">OG375_17200</name>
</gene>
<dbReference type="InterPro" id="IPR009351">
    <property type="entry name" value="AlkZ-like"/>
</dbReference>
<dbReference type="GO" id="GO:0003677">
    <property type="term" value="F:DNA binding"/>
    <property type="evidence" value="ECO:0007669"/>
    <property type="project" value="UniProtKB-KW"/>
</dbReference>
<dbReference type="EMBL" id="CP107941">
    <property type="protein sequence ID" value="WUI79718.1"/>
    <property type="molecule type" value="Genomic_DNA"/>
</dbReference>
<evidence type="ECO:0000313" key="2">
    <source>
        <dbReference type="Proteomes" id="UP001346877"/>
    </source>
</evidence>
<accession>A0ABZ1P914</accession>
<proteinExistence type="predicted"/>
<dbReference type="Pfam" id="PF06224">
    <property type="entry name" value="AlkZ-like"/>
    <property type="match status" value="1"/>
</dbReference>
<evidence type="ECO:0000313" key="1">
    <source>
        <dbReference type="EMBL" id="WUI79718.1"/>
    </source>
</evidence>
<protein>
    <submittedName>
        <fullName evidence="1">Winged helix DNA-binding domain-containing protein</fullName>
    </submittedName>
</protein>
<reference evidence="1 2" key="1">
    <citation type="submission" date="2022-10" db="EMBL/GenBank/DDBJ databases">
        <title>The complete genomes of actinobacterial strains from the NBC collection.</title>
        <authorList>
            <person name="Joergensen T.S."/>
            <person name="Alvarez Arevalo M."/>
            <person name="Sterndorff E.B."/>
            <person name="Faurdal D."/>
            <person name="Vuksanovic O."/>
            <person name="Mourched A.-S."/>
            <person name="Charusanti P."/>
            <person name="Shaw S."/>
            <person name="Blin K."/>
            <person name="Weber T."/>
        </authorList>
    </citation>
    <scope>NUCLEOTIDE SEQUENCE [LARGE SCALE GENOMIC DNA]</scope>
    <source>
        <strain evidence="1 2">NBC_00396</strain>
    </source>
</reference>
<keyword evidence="1" id="KW-0238">DNA-binding</keyword>